<protein>
    <submittedName>
        <fullName evidence="2">Unannotated protein</fullName>
    </submittedName>
</protein>
<evidence type="ECO:0000259" key="1">
    <source>
        <dbReference type="Pfam" id="PF14714"/>
    </source>
</evidence>
<name>A0A6J6BSH2_9ZZZZ</name>
<dbReference type="PANTHER" id="PTHR43834:SF6">
    <property type="entry name" value="GTPASE DER"/>
    <property type="match status" value="1"/>
</dbReference>
<dbReference type="Gene3D" id="3.40.50.300">
    <property type="entry name" value="P-loop containing nucleotide triphosphate hydrolases"/>
    <property type="match status" value="1"/>
</dbReference>
<dbReference type="AlphaFoldDB" id="A0A6J6BSH2"/>
<dbReference type="InterPro" id="IPR027417">
    <property type="entry name" value="P-loop_NTPase"/>
</dbReference>
<reference evidence="2" key="1">
    <citation type="submission" date="2020-05" db="EMBL/GenBank/DDBJ databases">
        <authorList>
            <person name="Chiriac C."/>
            <person name="Salcher M."/>
            <person name="Ghai R."/>
            <person name="Kavagutti S V."/>
        </authorList>
    </citation>
    <scope>NUCLEOTIDE SEQUENCE</scope>
</reference>
<sequence>MIMLNKWELIEDAEERERIDLEVKRKLYFVDDAPVLKVSALTGKGVHKLRPVLQEAILQYHRRIPTRDVNRVIADAQQRQPAGGGAKVMYALQGATDPPTFTLFVNRELPHTYLRYLERSIREAFNFGSTPLKLRVRKRSD</sequence>
<organism evidence="2">
    <name type="scientific">freshwater metagenome</name>
    <dbReference type="NCBI Taxonomy" id="449393"/>
    <lineage>
        <taxon>unclassified sequences</taxon>
        <taxon>metagenomes</taxon>
        <taxon>ecological metagenomes</taxon>
    </lineage>
</organism>
<accession>A0A6J6BSH2</accession>
<dbReference type="InterPro" id="IPR032859">
    <property type="entry name" value="KH_dom-like"/>
</dbReference>
<dbReference type="Pfam" id="PF14714">
    <property type="entry name" value="KH_dom-like"/>
    <property type="match status" value="1"/>
</dbReference>
<dbReference type="EMBL" id="CAEZSL010000063">
    <property type="protein sequence ID" value="CAB4542120.1"/>
    <property type="molecule type" value="Genomic_DNA"/>
</dbReference>
<dbReference type="Gene3D" id="3.30.300.20">
    <property type="match status" value="1"/>
</dbReference>
<dbReference type="SUPFAM" id="SSF52540">
    <property type="entry name" value="P-loop containing nucleoside triphosphate hydrolases"/>
    <property type="match status" value="1"/>
</dbReference>
<dbReference type="PANTHER" id="PTHR43834">
    <property type="entry name" value="GTPASE DER"/>
    <property type="match status" value="1"/>
</dbReference>
<dbReference type="InterPro" id="IPR015946">
    <property type="entry name" value="KH_dom-like_a/b"/>
</dbReference>
<feature type="domain" description="GTPase Der C-terminal KH-domain-like" evidence="1">
    <location>
        <begin position="63"/>
        <end position="137"/>
    </location>
</feature>
<proteinExistence type="predicted"/>
<evidence type="ECO:0000313" key="2">
    <source>
        <dbReference type="EMBL" id="CAB4542120.1"/>
    </source>
</evidence>
<gene>
    <name evidence="2" type="ORF">UFOPK1421_00706</name>
</gene>